<dbReference type="SUPFAM" id="SSF49899">
    <property type="entry name" value="Concanavalin A-like lectins/glucanases"/>
    <property type="match status" value="1"/>
</dbReference>
<keyword evidence="2 4" id="KW-0378">Hydrolase</keyword>
<dbReference type="Pfam" id="PF00251">
    <property type="entry name" value="Glyco_hydro_32N"/>
    <property type="match status" value="1"/>
</dbReference>
<dbReference type="InterPro" id="IPR051214">
    <property type="entry name" value="GH32_Enzymes"/>
</dbReference>
<evidence type="ECO:0000256" key="1">
    <source>
        <dbReference type="ARBA" id="ARBA00009902"/>
    </source>
</evidence>
<dbReference type="PANTHER" id="PTHR43101:SF1">
    <property type="entry name" value="BETA-FRUCTOSIDASE"/>
    <property type="match status" value="1"/>
</dbReference>
<comment type="similarity">
    <text evidence="1 4">Belongs to the glycosyl hydrolase 32 family.</text>
</comment>
<dbReference type="InterPro" id="IPR018053">
    <property type="entry name" value="Glyco_hydro_32_AS"/>
</dbReference>
<evidence type="ECO:0000259" key="7">
    <source>
        <dbReference type="Pfam" id="PF08244"/>
    </source>
</evidence>
<evidence type="ECO:0000256" key="3">
    <source>
        <dbReference type="ARBA" id="ARBA00023295"/>
    </source>
</evidence>
<name>A0A8S4G0M4_PLUXY</name>
<organism evidence="8 9">
    <name type="scientific">Plutella xylostella</name>
    <name type="common">Diamondback moth</name>
    <name type="synonym">Plutella maculipennis</name>
    <dbReference type="NCBI Taxonomy" id="51655"/>
    <lineage>
        <taxon>Eukaryota</taxon>
        <taxon>Metazoa</taxon>
        <taxon>Ecdysozoa</taxon>
        <taxon>Arthropoda</taxon>
        <taxon>Hexapoda</taxon>
        <taxon>Insecta</taxon>
        <taxon>Pterygota</taxon>
        <taxon>Neoptera</taxon>
        <taxon>Endopterygota</taxon>
        <taxon>Lepidoptera</taxon>
        <taxon>Glossata</taxon>
        <taxon>Ditrysia</taxon>
        <taxon>Yponomeutoidea</taxon>
        <taxon>Plutellidae</taxon>
        <taxon>Plutella</taxon>
    </lineage>
</organism>
<evidence type="ECO:0000313" key="8">
    <source>
        <dbReference type="EMBL" id="CAG9134613.1"/>
    </source>
</evidence>
<reference evidence="8" key="1">
    <citation type="submission" date="2020-11" db="EMBL/GenBank/DDBJ databases">
        <authorList>
            <person name="Whiteford S."/>
        </authorList>
    </citation>
    <scope>NUCLEOTIDE SEQUENCE</scope>
</reference>
<comment type="caution">
    <text evidence="8">The sequence shown here is derived from an EMBL/GenBank/DDBJ whole genome shotgun (WGS) entry which is preliminary data.</text>
</comment>
<proteinExistence type="inferred from homology"/>
<dbReference type="Proteomes" id="UP000653454">
    <property type="component" value="Unassembled WGS sequence"/>
</dbReference>
<dbReference type="NCBIfam" id="TIGR01322">
    <property type="entry name" value="scrB_fam"/>
    <property type="match status" value="1"/>
</dbReference>
<evidence type="ECO:0000256" key="5">
    <source>
        <dbReference type="SAM" id="SignalP"/>
    </source>
</evidence>
<evidence type="ECO:0000256" key="2">
    <source>
        <dbReference type="ARBA" id="ARBA00022801"/>
    </source>
</evidence>
<sequence length="495" mass="56557">MAGTINKLIALLALSYYQRQCQCIEVKDEYYPRYHLAPPYGWMNDPNGFSKFRNEYHLFYQHNPYSSQQPGNVHWGHAKSKDLVHWEHLPIALFPDQWYDKNGVFSGSALVDNDTMYLYYTSNLDHPGQTPDHEQHQALATSTDGLNFKKYEQNPVIAGADLQPNIRDPKVWEHNNKFYMVLGHSINGTDGEALLFTSDDKIQWTQASTLLQSNGSLGFMFECPDFFELNGKFVLLFSPQGIKAEGDKYNNLYQTGYVVGDFDYATNEFTPLTEFKELDHGHDFYATQTIDDHGKRIMVAWMDMWDNVYPERADGFAGLMTVPRVLTLDGHLNIVQKPIRQHAHRHHALHQPGPPHAALELPDKTAEISIRAQKDSAVDVVISQKDATDEDYTSVRIHYEPVNGTVTLDRRGADSVRRTQWRPEGRYLTWKILVDASSIELFCGSGEVTFSSRFFPRGKVTVSTETSIRRHSSVRISPVQRTVPEPNSQQQCSAY</sequence>
<feature type="domain" description="Glycosyl hydrolase family 32 N-terminal" evidence="6">
    <location>
        <begin position="35"/>
        <end position="338"/>
    </location>
</feature>
<feature type="chain" id="PRO_5035896219" description="Sucrose-6-phosphate hydrolase" evidence="5">
    <location>
        <begin position="24"/>
        <end position="495"/>
    </location>
</feature>
<evidence type="ECO:0000256" key="4">
    <source>
        <dbReference type="RuleBase" id="RU362110"/>
    </source>
</evidence>
<dbReference type="Gene3D" id="2.115.10.20">
    <property type="entry name" value="Glycosyl hydrolase domain, family 43"/>
    <property type="match status" value="1"/>
</dbReference>
<dbReference type="GO" id="GO:0005737">
    <property type="term" value="C:cytoplasm"/>
    <property type="evidence" value="ECO:0007669"/>
    <property type="project" value="InterPro"/>
</dbReference>
<dbReference type="InterPro" id="IPR006232">
    <property type="entry name" value="Suc6P_hydrolase"/>
</dbReference>
<dbReference type="EMBL" id="CAJHNJ030000082">
    <property type="protein sequence ID" value="CAG9134613.1"/>
    <property type="molecule type" value="Genomic_DNA"/>
</dbReference>
<dbReference type="GO" id="GO:0004564">
    <property type="term" value="F:beta-fructofuranosidase activity"/>
    <property type="evidence" value="ECO:0007669"/>
    <property type="project" value="UniProtKB-EC"/>
</dbReference>
<dbReference type="AlphaFoldDB" id="A0A8S4G0M4"/>
<dbReference type="Pfam" id="PF08244">
    <property type="entry name" value="Glyco_hydro_32C"/>
    <property type="match status" value="1"/>
</dbReference>
<dbReference type="SUPFAM" id="SSF75005">
    <property type="entry name" value="Arabinanase/levansucrase/invertase"/>
    <property type="match status" value="1"/>
</dbReference>
<dbReference type="InterPro" id="IPR013189">
    <property type="entry name" value="Glyco_hydro_32_C"/>
</dbReference>
<keyword evidence="5" id="KW-0732">Signal</keyword>
<dbReference type="InterPro" id="IPR001362">
    <property type="entry name" value="Glyco_hydro_32"/>
</dbReference>
<keyword evidence="9" id="KW-1185">Reference proteome</keyword>
<accession>A0A8S4G0M4</accession>
<evidence type="ECO:0000313" key="9">
    <source>
        <dbReference type="Proteomes" id="UP000653454"/>
    </source>
</evidence>
<evidence type="ECO:0000259" key="6">
    <source>
        <dbReference type="Pfam" id="PF00251"/>
    </source>
</evidence>
<feature type="signal peptide" evidence="5">
    <location>
        <begin position="1"/>
        <end position="23"/>
    </location>
</feature>
<comment type="catalytic activity">
    <reaction evidence="4">
        <text>Hydrolysis of terminal non-reducing beta-D-fructofuranoside residues in beta-D-fructofuranosides.</text>
        <dbReference type="EC" id="3.2.1.26"/>
    </reaction>
</comment>
<dbReference type="InterPro" id="IPR013320">
    <property type="entry name" value="ConA-like_dom_sf"/>
</dbReference>
<dbReference type="PANTHER" id="PTHR43101">
    <property type="entry name" value="BETA-FRUCTOSIDASE"/>
    <property type="match status" value="1"/>
</dbReference>
<dbReference type="SMART" id="SM00640">
    <property type="entry name" value="Glyco_32"/>
    <property type="match status" value="1"/>
</dbReference>
<dbReference type="PROSITE" id="PS00609">
    <property type="entry name" value="GLYCOSYL_HYDROL_F32"/>
    <property type="match status" value="1"/>
</dbReference>
<dbReference type="InterPro" id="IPR013148">
    <property type="entry name" value="Glyco_hydro_32_N"/>
</dbReference>
<dbReference type="GO" id="GO:0005975">
    <property type="term" value="P:carbohydrate metabolic process"/>
    <property type="evidence" value="ECO:0007669"/>
    <property type="project" value="InterPro"/>
</dbReference>
<protein>
    <recommendedName>
        <fullName evidence="4">Sucrose-6-phosphate hydrolase</fullName>
        <ecNumber evidence="4">3.2.1.26</ecNumber>
    </recommendedName>
</protein>
<dbReference type="Gene3D" id="2.60.120.560">
    <property type="entry name" value="Exo-inulinase, domain 1"/>
    <property type="match status" value="1"/>
</dbReference>
<dbReference type="EC" id="3.2.1.26" evidence="4"/>
<dbReference type="CDD" id="cd18623">
    <property type="entry name" value="GH32_ScrB-like"/>
    <property type="match status" value="1"/>
</dbReference>
<dbReference type="InterPro" id="IPR023296">
    <property type="entry name" value="Glyco_hydro_beta-prop_sf"/>
</dbReference>
<keyword evidence="3 4" id="KW-0326">Glycosidase</keyword>
<gene>
    <name evidence="8" type="ORF">PLXY2_LOCUS12882</name>
</gene>
<feature type="domain" description="Glycosyl hydrolase family 32 C-terminal" evidence="7">
    <location>
        <begin position="363"/>
        <end position="467"/>
    </location>
</feature>